<accession>A0A382JEJ3</accession>
<dbReference type="PANTHER" id="PTHR32179:SF3">
    <property type="entry name" value="NICOTINATE-NUCLEOTIDE PYROPHOSPHORYLASE [CARBOXYLATING]"/>
    <property type="match status" value="1"/>
</dbReference>
<gene>
    <name evidence="14" type="ORF">METZ01_LOCUS263130</name>
</gene>
<dbReference type="PANTHER" id="PTHR32179">
    <property type="entry name" value="NICOTINATE-NUCLEOTIDE PYROPHOSPHORYLASE [CARBOXYLATING]"/>
    <property type="match status" value="1"/>
</dbReference>
<dbReference type="InterPro" id="IPR036068">
    <property type="entry name" value="Nicotinate_pribotase-like_C"/>
</dbReference>
<keyword evidence="7" id="KW-0328">Glycosyltransferase</keyword>
<dbReference type="InterPro" id="IPR013785">
    <property type="entry name" value="Aldolase_TIM"/>
</dbReference>
<dbReference type="FunFam" id="3.90.1170.20:FF:000001">
    <property type="entry name" value="Nicotinate-nucleotide diphosphorylase (Carboxylating)"/>
    <property type="match status" value="1"/>
</dbReference>
<feature type="domain" description="Quinolinate phosphoribosyl transferase N-terminal" evidence="13">
    <location>
        <begin position="23"/>
        <end position="108"/>
    </location>
</feature>
<dbReference type="GO" id="GO:0034213">
    <property type="term" value="P:quinolinate catabolic process"/>
    <property type="evidence" value="ECO:0007669"/>
    <property type="project" value="TreeGrafter"/>
</dbReference>
<evidence type="ECO:0000256" key="3">
    <source>
        <dbReference type="ARBA" id="ARBA00009400"/>
    </source>
</evidence>
<dbReference type="GO" id="GO:0009435">
    <property type="term" value="P:NAD+ biosynthetic process"/>
    <property type="evidence" value="ECO:0007669"/>
    <property type="project" value="UniProtKB-UniPathway"/>
</dbReference>
<name>A0A382JEJ3_9ZZZZ</name>
<comment type="similarity">
    <text evidence="3">Belongs to the NadC/ModD family.</text>
</comment>
<evidence type="ECO:0000256" key="6">
    <source>
        <dbReference type="ARBA" id="ARBA00022642"/>
    </source>
</evidence>
<evidence type="ECO:0000256" key="1">
    <source>
        <dbReference type="ARBA" id="ARBA00003237"/>
    </source>
</evidence>
<evidence type="ECO:0000259" key="12">
    <source>
        <dbReference type="Pfam" id="PF01729"/>
    </source>
</evidence>
<dbReference type="Gene3D" id="3.90.1170.20">
    <property type="entry name" value="Quinolinate phosphoribosyl transferase, N-terminal domain"/>
    <property type="match status" value="1"/>
</dbReference>
<dbReference type="GO" id="GO:0005737">
    <property type="term" value="C:cytoplasm"/>
    <property type="evidence" value="ECO:0007669"/>
    <property type="project" value="TreeGrafter"/>
</dbReference>
<evidence type="ECO:0000256" key="10">
    <source>
        <dbReference type="ARBA" id="ARBA00047445"/>
    </source>
</evidence>
<dbReference type="InterPro" id="IPR022412">
    <property type="entry name" value="Quinolinate_PRibosylTrfase_N"/>
</dbReference>
<feature type="domain" description="Quinolinate phosphoribosyl transferase C-terminal" evidence="12">
    <location>
        <begin position="110"/>
        <end position="228"/>
    </location>
</feature>
<sequence>MKITPDMESLIDLAIMEDYATGDATTEALIPQEYEGRATIVSDEGGILAGIDIALSVFQRMSPDLRTNPLVSDGSILKVATRIAEIAGPLRSILTAERTALNFLRKLSGVATETSKYVRAIEGTSAKIVDTRKTTPGFRSLQKYAVRMGGGFNHRQNLGDGILIKDNHLRTLEHHGLNLSDVIKKAYENAPHTIKVEVEVENISQVKEALDAGAEILLLDNMAPETMAQ</sequence>
<dbReference type="UniPathway" id="UPA00253">
    <property type="reaction ID" value="UER00331"/>
</dbReference>
<dbReference type="EC" id="2.4.2.19" evidence="5"/>
<protein>
    <recommendedName>
        <fullName evidence="11">Probable nicotinate-nucleotide pyrophosphorylase [carboxylating]</fullName>
        <ecNumber evidence="5">2.4.2.19</ecNumber>
    </recommendedName>
    <alternativeName>
        <fullName evidence="9">Quinolinate phosphoribosyltransferase [decarboxylating]</fullName>
    </alternativeName>
</protein>
<dbReference type="Gene3D" id="3.20.20.70">
    <property type="entry name" value="Aldolase class I"/>
    <property type="match status" value="1"/>
</dbReference>
<dbReference type="SUPFAM" id="SSF54675">
    <property type="entry name" value="Nicotinate/Quinolinate PRTase N-terminal domain-like"/>
    <property type="match status" value="1"/>
</dbReference>
<dbReference type="InterPro" id="IPR027277">
    <property type="entry name" value="NadC/ModD"/>
</dbReference>
<organism evidence="14">
    <name type="scientific">marine metagenome</name>
    <dbReference type="NCBI Taxonomy" id="408172"/>
    <lineage>
        <taxon>unclassified sequences</taxon>
        <taxon>metagenomes</taxon>
        <taxon>ecological metagenomes</taxon>
    </lineage>
</organism>
<reference evidence="14" key="1">
    <citation type="submission" date="2018-05" db="EMBL/GenBank/DDBJ databases">
        <authorList>
            <person name="Lanie J.A."/>
            <person name="Ng W.-L."/>
            <person name="Kazmierczak K.M."/>
            <person name="Andrzejewski T.M."/>
            <person name="Davidsen T.M."/>
            <person name="Wayne K.J."/>
            <person name="Tettelin H."/>
            <person name="Glass J.I."/>
            <person name="Rusch D."/>
            <person name="Podicherti R."/>
            <person name="Tsui H.-C.T."/>
            <person name="Winkler M.E."/>
        </authorList>
    </citation>
    <scope>NUCLEOTIDE SEQUENCE</scope>
</reference>
<comment type="subunit">
    <text evidence="4">Hexamer formed by 3 homodimers.</text>
</comment>
<dbReference type="InterPro" id="IPR004393">
    <property type="entry name" value="NadC"/>
</dbReference>
<evidence type="ECO:0000256" key="11">
    <source>
        <dbReference type="ARBA" id="ARBA00069173"/>
    </source>
</evidence>
<keyword evidence="6" id="KW-0662">Pyridine nucleotide biosynthesis</keyword>
<evidence type="ECO:0000256" key="7">
    <source>
        <dbReference type="ARBA" id="ARBA00022676"/>
    </source>
</evidence>
<dbReference type="FunFam" id="3.20.20.70:FF:000030">
    <property type="entry name" value="Nicotinate-nucleotide pyrophosphorylase, carboxylating"/>
    <property type="match status" value="1"/>
</dbReference>
<feature type="non-terminal residue" evidence="14">
    <location>
        <position position="229"/>
    </location>
</feature>
<dbReference type="GO" id="GO:0004514">
    <property type="term" value="F:nicotinate-nucleotide diphosphorylase (carboxylating) activity"/>
    <property type="evidence" value="ECO:0007669"/>
    <property type="project" value="UniProtKB-EC"/>
</dbReference>
<dbReference type="Pfam" id="PF01729">
    <property type="entry name" value="QRPTase_C"/>
    <property type="match status" value="1"/>
</dbReference>
<dbReference type="InterPro" id="IPR002638">
    <property type="entry name" value="Quinolinate_PRibosylTrfase_C"/>
</dbReference>
<evidence type="ECO:0000313" key="14">
    <source>
        <dbReference type="EMBL" id="SVC10276.1"/>
    </source>
</evidence>
<keyword evidence="8" id="KW-0808">Transferase</keyword>
<comment type="function">
    <text evidence="1">Involved in the catabolism of quinolinic acid (QA).</text>
</comment>
<dbReference type="EMBL" id="UINC01073697">
    <property type="protein sequence ID" value="SVC10276.1"/>
    <property type="molecule type" value="Genomic_DNA"/>
</dbReference>
<evidence type="ECO:0000259" key="13">
    <source>
        <dbReference type="Pfam" id="PF02749"/>
    </source>
</evidence>
<evidence type="ECO:0000256" key="5">
    <source>
        <dbReference type="ARBA" id="ARBA00011944"/>
    </source>
</evidence>
<comment type="catalytic activity">
    <reaction evidence="10">
        <text>nicotinate beta-D-ribonucleotide + CO2 + diphosphate = quinolinate + 5-phospho-alpha-D-ribose 1-diphosphate + 2 H(+)</text>
        <dbReference type="Rhea" id="RHEA:12733"/>
        <dbReference type="ChEBI" id="CHEBI:15378"/>
        <dbReference type="ChEBI" id="CHEBI:16526"/>
        <dbReference type="ChEBI" id="CHEBI:29959"/>
        <dbReference type="ChEBI" id="CHEBI:33019"/>
        <dbReference type="ChEBI" id="CHEBI:57502"/>
        <dbReference type="ChEBI" id="CHEBI:58017"/>
        <dbReference type="EC" id="2.4.2.19"/>
    </reaction>
</comment>
<proteinExistence type="inferred from homology"/>
<comment type="pathway">
    <text evidence="2">Cofactor biosynthesis; NAD(+) biosynthesis; nicotinate D-ribonucleotide from quinolinate: step 1/1.</text>
</comment>
<dbReference type="InterPro" id="IPR037128">
    <property type="entry name" value="Quinolinate_PRibosylTase_N_sf"/>
</dbReference>
<evidence type="ECO:0000256" key="9">
    <source>
        <dbReference type="ARBA" id="ARBA00033102"/>
    </source>
</evidence>
<dbReference type="CDD" id="cd01572">
    <property type="entry name" value="QPRTase"/>
    <property type="match status" value="1"/>
</dbReference>
<evidence type="ECO:0000256" key="8">
    <source>
        <dbReference type="ARBA" id="ARBA00022679"/>
    </source>
</evidence>
<dbReference type="NCBIfam" id="TIGR00078">
    <property type="entry name" value="nadC"/>
    <property type="match status" value="1"/>
</dbReference>
<dbReference type="AlphaFoldDB" id="A0A382JEJ3"/>
<evidence type="ECO:0000256" key="4">
    <source>
        <dbReference type="ARBA" id="ARBA00011218"/>
    </source>
</evidence>
<dbReference type="SUPFAM" id="SSF51690">
    <property type="entry name" value="Nicotinate/Quinolinate PRTase C-terminal domain-like"/>
    <property type="match status" value="1"/>
</dbReference>
<evidence type="ECO:0000256" key="2">
    <source>
        <dbReference type="ARBA" id="ARBA00004893"/>
    </source>
</evidence>
<dbReference type="Pfam" id="PF02749">
    <property type="entry name" value="QRPTase_N"/>
    <property type="match status" value="1"/>
</dbReference>